<gene>
    <name evidence="2" type="ORF">CVLEPA_LOCUS20637</name>
</gene>
<comment type="caution">
    <text evidence="2">The sequence shown here is derived from an EMBL/GenBank/DDBJ whole genome shotgun (WGS) entry which is preliminary data.</text>
</comment>
<dbReference type="InterPro" id="IPR011990">
    <property type="entry name" value="TPR-like_helical_dom_sf"/>
</dbReference>
<evidence type="ECO:0000313" key="3">
    <source>
        <dbReference type="Proteomes" id="UP001642483"/>
    </source>
</evidence>
<proteinExistence type="predicted"/>
<sequence>MASAEGKSAAGKMEDSSSSTVENLKNEIGVRIDFIKKKLQSNDFENAEEAIKEIALIKIGGPKWDCSQTIQDLLQISSVFLKRCSYMLSLCLVMSSTELSDLLPDNEERMEKLGSCSAAAMDVSTTMVANREKNAIEKQALPILKEVCRRLQALKENIDIEHKAYLLSYCYHRIATSCYYIGEFKEALEYGEAGISVLSKTFGEDAKKYIPTAACYYLNGRVYHYMGKYDQAVECFKKTIEVYEVDDSFGEEEKAQNIRLVQEKLLRAEASLPPA</sequence>
<feature type="repeat" description="TPR" evidence="1">
    <location>
        <begin position="213"/>
        <end position="246"/>
    </location>
</feature>
<protein>
    <recommendedName>
        <fullName evidence="4">Tetratricopeptide repeat protein</fullName>
    </recommendedName>
</protein>
<dbReference type="PROSITE" id="PS50005">
    <property type="entry name" value="TPR"/>
    <property type="match status" value="1"/>
</dbReference>
<accession>A0ABP0GA13</accession>
<dbReference type="InterPro" id="IPR019734">
    <property type="entry name" value="TPR_rpt"/>
</dbReference>
<keyword evidence="1" id="KW-0802">TPR repeat</keyword>
<dbReference type="EMBL" id="CAWYQH010000108">
    <property type="protein sequence ID" value="CAK8688643.1"/>
    <property type="molecule type" value="Genomic_DNA"/>
</dbReference>
<name>A0ABP0GA13_CLALP</name>
<dbReference type="SMART" id="SM00028">
    <property type="entry name" value="TPR"/>
    <property type="match status" value="2"/>
</dbReference>
<evidence type="ECO:0000313" key="2">
    <source>
        <dbReference type="EMBL" id="CAK8688643.1"/>
    </source>
</evidence>
<dbReference type="Gene3D" id="1.25.40.10">
    <property type="entry name" value="Tetratricopeptide repeat domain"/>
    <property type="match status" value="1"/>
</dbReference>
<dbReference type="Proteomes" id="UP001642483">
    <property type="component" value="Unassembled WGS sequence"/>
</dbReference>
<evidence type="ECO:0008006" key="4">
    <source>
        <dbReference type="Google" id="ProtNLM"/>
    </source>
</evidence>
<dbReference type="Pfam" id="PF13424">
    <property type="entry name" value="TPR_12"/>
    <property type="match status" value="1"/>
</dbReference>
<keyword evidence="3" id="KW-1185">Reference proteome</keyword>
<reference evidence="2 3" key="1">
    <citation type="submission" date="2024-02" db="EMBL/GenBank/DDBJ databases">
        <authorList>
            <person name="Daric V."/>
            <person name="Darras S."/>
        </authorList>
    </citation>
    <scope>NUCLEOTIDE SEQUENCE [LARGE SCALE GENOMIC DNA]</scope>
</reference>
<organism evidence="2 3">
    <name type="scientific">Clavelina lepadiformis</name>
    <name type="common">Light-bulb sea squirt</name>
    <name type="synonym">Ascidia lepadiformis</name>
    <dbReference type="NCBI Taxonomy" id="159417"/>
    <lineage>
        <taxon>Eukaryota</taxon>
        <taxon>Metazoa</taxon>
        <taxon>Chordata</taxon>
        <taxon>Tunicata</taxon>
        <taxon>Ascidiacea</taxon>
        <taxon>Aplousobranchia</taxon>
        <taxon>Clavelinidae</taxon>
        <taxon>Clavelina</taxon>
    </lineage>
</organism>
<dbReference type="SUPFAM" id="SSF48452">
    <property type="entry name" value="TPR-like"/>
    <property type="match status" value="1"/>
</dbReference>
<evidence type="ECO:0000256" key="1">
    <source>
        <dbReference type="PROSITE-ProRule" id="PRU00339"/>
    </source>
</evidence>